<proteinExistence type="predicted"/>
<feature type="transmembrane region" description="Helical" evidence="1">
    <location>
        <begin position="43"/>
        <end position="62"/>
    </location>
</feature>
<keyword evidence="1" id="KW-0472">Membrane</keyword>
<name>A0A327ZNE5_9STAP</name>
<evidence type="ECO:0000256" key="1">
    <source>
        <dbReference type="SAM" id="Phobius"/>
    </source>
</evidence>
<feature type="transmembrane region" description="Helical" evidence="1">
    <location>
        <begin position="74"/>
        <end position="95"/>
    </location>
</feature>
<dbReference type="RefSeq" id="WP_111716906.1">
    <property type="nucleotide sequence ID" value="NZ_JBHSSR010000009.1"/>
</dbReference>
<gene>
    <name evidence="2" type="ORF">BHU61_11115</name>
</gene>
<dbReference type="EMBL" id="PZJH01000007">
    <property type="protein sequence ID" value="RAK43897.1"/>
    <property type="molecule type" value="Genomic_DNA"/>
</dbReference>
<keyword evidence="1" id="KW-0812">Transmembrane</keyword>
<evidence type="ECO:0000313" key="2">
    <source>
        <dbReference type="EMBL" id="RAK43897.1"/>
    </source>
</evidence>
<dbReference type="Proteomes" id="UP000249808">
    <property type="component" value="Unassembled WGS sequence"/>
</dbReference>
<keyword evidence="1" id="KW-1133">Transmembrane helix</keyword>
<accession>A0A327ZNE5</accession>
<dbReference type="AlphaFoldDB" id="A0A327ZNE5"/>
<protein>
    <recommendedName>
        <fullName evidence="4">DUF4181 domain-containing protein</fullName>
    </recommendedName>
</protein>
<reference evidence="2 3" key="1">
    <citation type="journal article" date="2018" name="Front. Microbiol.">
        <title>Description and Comparative Genomics of Macrococcus caseolyticus subsp. hominis subsp. nov., Macrococcus goetzii sp. nov., Macrococcus epidermidis sp. nov., and Macrococcus bohemicus sp. nov., Novel Macrococci From Human Clinical Material With Virulence Potential and Suspected Uptake of Foreign DNA by Natural Transformation.</title>
        <authorList>
            <person name="Maslanova I."/>
            <person name="Wertheimer Z."/>
            <person name="Sedlacek I."/>
            <person name="Svec P."/>
            <person name="Indrakova A."/>
            <person name="Kovarovic V."/>
            <person name="Schumann P."/>
            <person name="Sproer C."/>
            <person name="Kralova S."/>
            <person name="Sedo O."/>
            <person name="Kristofova L."/>
            <person name="Vrbovska V."/>
            <person name="Fuzik T."/>
            <person name="Petras P."/>
            <person name="Zdrahal Z."/>
            <person name="Ruzickova V."/>
            <person name="Doskar J."/>
            <person name="Pantucek R."/>
        </authorList>
    </citation>
    <scope>NUCLEOTIDE SEQUENCE [LARGE SCALE GENOMIC DNA]</scope>
    <source>
        <strain evidence="2 3">01/688</strain>
    </source>
</reference>
<keyword evidence="3" id="KW-1185">Reference proteome</keyword>
<feature type="transmembrane region" description="Helical" evidence="1">
    <location>
        <begin position="20"/>
        <end position="37"/>
    </location>
</feature>
<evidence type="ECO:0008006" key="4">
    <source>
        <dbReference type="Google" id="ProtNLM"/>
    </source>
</evidence>
<evidence type="ECO:0000313" key="3">
    <source>
        <dbReference type="Proteomes" id="UP000249808"/>
    </source>
</evidence>
<organism evidence="2 3">
    <name type="scientific">Macrococcus epidermidis</name>
    <dbReference type="NCBI Taxonomy" id="1902580"/>
    <lineage>
        <taxon>Bacteria</taxon>
        <taxon>Bacillati</taxon>
        <taxon>Bacillota</taxon>
        <taxon>Bacilli</taxon>
        <taxon>Bacillales</taxon>
        <taxon>Staphylococcaceae</taxon>
        <taxon>Macrococcus</taxon>
    </lineage>
</organism>
<sequence>MRKPDEMELHQSNQSIKLSWIFGMGMLLIMSISHFVVNGSLSNSFLVMLSMLIVYRVNIMMMQSKMGNDKIKPIVITMFLVFAICLVLGLVYGYLS</sequence>
<comment type="caution">
    <text evidence="2">The sequence shown here is derived from an EMBL/GenBank/DDBJ whole genome shotgun (WGS) entry which is preliminary data.</text>
</comment>